<accession>A0AAV4XQW7</accession>
<evidence type="ECO:0000256" key="1">
    <source>
        <dbReference type="SAM" id="Phobius"/>
    </source>
</evidence>
<evidence type="ECO:0000313" key="3">
    <source>
        <dbReference type="Proteomes" id="UP001054945"/>
    </source>
</evidence>
<feature type="transmembrane region" description="Helical" evidence="1">
    <location>
        <begin position="31"/>
        <end position="55"/>
    </location>
</feature>
<sequence length="123" mass="13866">MKQILSHSNIRIPFLLSHLFFCDSKPTLYPFIYWIEFGFHFVLSLPISLIYIFWAQAQDGSQFRSEDFLNATLAVLAAASSGAAWVPRARALPRSTPTLELLYSLLVGKGMALILCKKPPHII</sequence>
<evidence type="ECO:0000313" key="2">
    <source>
        <dbReference type="EMBL" id="GIY96758.1"/>
    </source>
</evidence>
<proteinExistence type="predicted"/>
<keyword evidence="3" id="KW-1185">Reference proteome</keyword>
<dbReference type="AlphaFoldDB" id="A0AAV4XQW7"/>
<reference evidence="2 3" key="1">
    <citation type="submission" date="2021-06" db="EMBL/GenBank/DDBJ databases">
        <title>Caerostris extrusa draft genome.</title>
        <authorList>
            <person name="Kono N."/>
            <person name="Arakawa K."/>
        </authorList>
    </citation>
    <scope>NUCLEOTIDE SEQUENCE [LARGE SCALE GENOMIC DNA]</scope>
</reference>
<dbReference type="EMBL" id="BPLR01000697">
    <property type="protein sequence ID" value="GIY96758.1"/>
    <property type="molecule type" value="Genomic_DNA"/>
</dbReference>
<name>A0AAV4XQW7_CAEEX</name>
<keyword evidence="1" id="KW-0812">Transmembrane</keyword>
<protein>
    <submittedName>
        <fullName evidence="2">Uncharacterized protein</fullName>
    </submittedName>
</protein>
<gene>
    <name evidence="2" type="ORF">CEXT_450251</name>
</gene>
<comment type="caution">
    <text evidence="2">The sequence shown here is derived from an EMBL/GenBank/DDBJ whole genome shotgun (WGS) entry which is preliminary data.</text>
</comment>
<dbReference type="Proteomes" id="UP001054945">
    <property type="component" value="Unassembled WGS sequence"/>
</dbReference>
<keyword evidence="1" id="KW-1133">Transmembrane helix</keyword>
<organism evidence="2 3">
    <name type="scientific">Caerostris extrusa</name>
    <name type="common">Bark spider</name>
    <name type="synonym">Caerostris bankana</name>
    <dbReference type="NCBI Taxonomy" id="172846"/>
    <lineage>
        <taxon>Eukaryota</taxon>
        <taxon>Metazoa</taxon>
        <taxon>Ecdysozoa</taxon>
        <taxon>Arthropoda</taxon>
        <taxon>Chelicerata</taxon>
        <taxon>Arachnida</taxon>
        <taxon>Araneae</taxon>
        <taxon>Araneomorphae</taxon>
        <taxon>Entelegynae</taxon>
        <taxon>Araneoidea</taxon>
        <taxon>Araneidae</taxon>
        <taxon>Caerostris</taxon>
    </lineage>
</organism>
<keyword evidence="1" id="KW-0472">Membrane</keyword>